<name>A0ABV8A0G0_9GAMM</name>
<evidence type="ECO:0000313" key="3">
    <source>
        <dbReference type="Proteomes" id="UP001595617"/>
    </source>
</evidence>
<keyword evidence="1" id="KW-1133">Transmembrane helix</keyword>
<keyword evidence="1" id="KW-0472">Membrane</keyword>
<evidence type="ECO:0000313" key="2">
    <source>
        <dbReference type="EMBL" id="MFC3853866.1"/>
    </source>
</evidence>
<comment type="caution">
    <text evidence="2">The sequence shown here is derived from an EMBL/GenBank/DDBJ whole genome shotgun (WGS) entry which is preliminary data.</text>
</comment>
<feature type="transmembrane region" description="Helical" evidence="1">
    <location>
        <begin position="54"/>
        <end position="74"/>
    </location>
</feature>
<accession>A0ABV8A0G0</accession>
<reference evidence="3" key="1">
    <citation type="journal article" date="2019" name="Int. J. Syst. Evol. Microbiol.">
        <title>The Global Catalogue of Microorganisms (GCM) 10K type strain sequencing project: providing services to taxonomists for standard genome sequencing and annotation.</title>
        <authorList>
            <consortium name="The Broad Institute Genomics Platform"/>
            <consortium name="The Broad Institute Genome Sequencing Center for Infectious Disease"/>
            <person name="Wu L."/>
            <person name="Ma J."/>
        </authorList>
    </citation>
    <scope>NUCLEOTIDE SEQUENCE [LARGE SCALE GENOMIC DNA]</scope>
    <source>
        <strain evidence="3">IBRC 10765</strain>
    </source>
</reference>
<keyword evidence="3" id="KW-1185">Reference proteome</keyword>
<organism evidence="2 3">
    <name type="scientific">Saccharospirillum mangrovi</name>
    <dbReference type="NCBI Taxonomy" id="2161747"/>
    <lineage>
        <taxon>Bacteria</taxon>
        <taxon>Pseudomonadati</taxon>
        <taxon>Pseudomonadota</taxon>
        <taxon>Gammaproteobacteria</taxon>
        <taxon>Oceanospirillales</taxon>
        <taxon>Saccharospirillaceae</taxon>
        <taxon>Saccharospirillum</taxon>
    </lineage>
</organism>
<keyword evidence="1" id="KW-0812">Transmembrane</keyword>
<dbReference type="EMBL" id="JBHRYR010000004">
    <property type="protein sequence ID" value="MFC3853866.1"/>
    <property type="molecule type" value="Genomic_DNA"/>
</dbReference>
<dbReference type="Proteomes" id="UP001595617">
    <property type="component" value="Unassembled WGS sequence"/>
</dbReference>
<evidence type="ECO:0000256" key="1">
    <source>
        <dbReference type="SAM" id="Phobius"/>
    </source>
</evidence>
<protein>
    <submittedName>
        <fullName evidence="2">Uncharacterized protein</fullName>
    </submittedName>
</protein>
<sequence length="76" mass="8288">MSNVPANILLAEFTSDWRTLAWGVSVGGLGFMLGSLANLIALRLARQPGLWKEFHAWSLPLFAVSLLLGGWLNALH</sequence>
<feature type="transmembrane region" description="Helical" evidence="1">
    <location>
        <begin position="20"/>
        <end position="42"/>
    </location>
</feature>
<proteinExistence type="predicted"/>
<dbReference type="RefSeq" id="WP_380697532.1">
    <property type="nucleotide sequence ID" value="NZ_JBHRYR010000004.1"/>
</dbReference>
<gene>
    <name evidence="2" type="ORF">ACFOOG_13560</name>
</gene>